<reference evidence="8 9" key="1">
    <citation type="submission" date="2015-05" db="EMBL/GenBank/DDBJ databases">
        <authorList>
            <person name="Tang B."/>
            <person name="Yu Y."/>
        </authorList>
    </citation>
    <scope>NUCLEOTIDE SEQUENCE [LARGE SCALE GENOMIC DNA]</scope>
    <source>
        <strain evidence="8 9">DSM 7029</strain>
    </source>
</reference>
<name>A0A0G3BHI1_9BURK</name>
<dbReference type="NCBIfam" id="TIGR00576">
    <property type="entry name" value="dut"/>
    <property type="match status" value="1"/>
</dbReference>
<keyword evidence="9" id="KW-1185">Reference proteome</keyword>
<dbReference type="Pfam" id="PF00692">
    <property type="entry name" value="dUTPase"/>
    <property type="match status" value="1"/>
</dbReference>
<proteinExistence type="inferred from homology"/>
<dbReference type="KEGG" id="pbh:AAW51_2101"/>
<dbReference type="OrthoDB" id="9809956at2"/>
<dbReference type="SUPFAM" id="SSF51283">
    <property type="entry name" value="dUTPase-like"/>
    <property type="match status" value="1"/>
</dbReference>
<dbReference type="GO" id="GO:0004170">
    <property type="term" value="F:dUTP diphosphatase activity"/>
    <property type="evidence" value="ECO:0007669"/>
    <property type="project" value="UniProtKB-EC"/>
</dbReference>
<dbReference type="STRING" id="413882.AAW51_2101"/>
<feature type="domain" description="dUTPase-like" evidence="7">
    <location>
        <begin position="61"/>
        <end position="167"/>
    </location>
</feature>
<dbReference type="InterPro" id="IPR008181">
    <property type="entry name" value="dUTPase"/>
</dbReference>
<feature type="region of interest" description="Disordered" evidence="6">
    <location>
        <begin position="158"/>
        <end position="181"/>
    </location>
</feature>
<protein>
    <recommendedName>
        <fullName evidence="2">dUTP diphosphatase</fullName>
        <ecNumber evidence="2">3.6.1.23</ecNumber>
    </recommendedName>
</protein>
<dbReference type="PATRIC" id="fig|413882.6.peg.2206"/>
<dbReference type="InterPro" id="IPR029054">
    <property type="entry name" value="dUTPase-like"/>
</dbReference>
<dbReference type="EMBL" id="CP011371">
    <property type="protein sequence ID" value="AKJ28792.1"/>
    <property type="molecule type" value="Genomic_DNA"/>
</dbReference>
<keyword evidence="3" id="KW-0378">Hydrolase</keyword>
<gene>
    <name evidence="8" type="primary">dut</name>
    <name evidence="8" type="ORF">AAW51_2101</name>
</gene>
<dbReference type="GO" id="GO:0000287">
    <property type="term" value="F:magnesium ion binding"/>
    <property type="evidence" value="ECO:0007669"/>
    <property type="project" value="InterPro"/>
</dbReference>
<dbReference type="Proteomes" id="UP000035352">
    <property type="component" value="Chromosome"/>
</dbReference>
<evidence type="ECO:0000313" key="9">
    <source>
        <dbReference type="Proteomes" id="UP000035352"/>
    </source>
</evidence>
<evidence type="ECO:0000259" key="7">
    <source>
        <dbReference type="Pfam" id="PF00692"/>
    </source>
</evidence>
<evidence type="ECO:0000256" key="6">
    <source>
        <dbReference type="SAM" id="MobiDB-lite"/>
    </source>
</evidence>
<sequence length="181" mass="19044">MSSTNSNPDALTIKVKRLHPDAVLPKHQTAGAACFDLAAVAVHEDAPDFEITDVLSFSRCICPGERVTFHVGFSVEPPPGYALKVYSRSGHGAHHGIVLANGTGVIDPDYRGPLKVCLQNNGSEPFLVKKGDRIAQAMLERVHPVELVEVDELTETARGAGGFGSTGQGAASEADSEGGEL</sequence>
<evidence type="ECO:0000256" key="3">
    <source>
        <dbReference type="ARBA" id="ARBA00022801"/>
    </source>
</evidence>
<evidence type="ECO:0000256" key="5">
    <source>
        <dbReference type="ARBA" id="ARBA00047686"/>
    </source>
</evidence>
<dbReference type="InterPro" id="IPR036157">
    <property type="entry name" value="dUTPase-like_sf"/>
</dbReference>
<dbReference type="NCBIfam" id="NF001862">
    <property type="entry name" value="PRK00601.1"/>
    <property type="match status" value="1"/>
</dbReference>
<dbReference type="GO" id="GO:0006226">
    <property type="term" value="P:dUMP biosynthetic process"/>
    <property type="evidence" value="ECO:0007669"/>
    <property type="project" value="InterPro"/>
</dbReference>
<comment type="catalytic activity">
    <reaction evidence="5">
        <text>dUTP + H2O = dUMP + diphosphate + H(+)</text>
        <dbReference type="Rhea" id="RHEA:10248"/>
        <dbReference type="ChEBI" id="CHEBI:15377"/>
        <dbReference type="ChEBI" id="CHEBI:15378"/>
        <dbReference type="ChEBI" id="CHEBI:33019"/>
        <dbReference type="ChEBI" id="CHEBI:61555"/>
        <dbReference type="ChEBI" id="CHEBI:246422"/>
        <dbReference type="EC" id="3.6.1.23"/>
    </reaction>
</comment>
<evidence type="ECO:0000256" key="2">
    <source>
        <dbReference type="ARBA" id="ARBA00012379"/>
    </source>
</evidence>
<dbReference type="RefSeq" id="WP_047194578.1">
    <property type="nucleotide sequence ID" value="NZ_CP011371.1"/>
</dbReference>
<dbReference type="EC" id="3.6.1.23" evidence="2"/>
<keyword evidence="4" id="KW-0546">Nucleotide metabolism</keyword>
<dbReference type="Gene3D" id="2.70.40.10">
    <property type="match status" value="1"/>
</dbReference>
<comment type="similarity">
    <text evidence="1">Belongs to the dUTPase family.</text>
</comment>
<dbReference type="InterPro" id="IPR033704">
    <property type="entry name" value="dUTPase_trimeric"/>
</dbReference>
<dbReference type="CDD" id="cd07557">
    <property type="entry name" value="trimeric_dUTPase"/>
    <property type="match status" value="1"/>
</dbReference>
<organism evidence="8 9">
    <name type="scientific">Caldimonas brevitalea</name>
    <dbReference type="NCBI Taxonomy" id="413882"/>
    <lineage>
        <taxon>Bacteria</taxon>
        <taxon>Pseudomonadati</taxon>
        <taxon>Pseudomonadota</taxon>
        <taxon>Betaproteobacteria</taxon>
        <taxon>Burkholderiales</taxon>
        <taxon>Sphaerotilaceae</taxon>
        <taxon>Caldimonas</taxon>
    </lineage>
</organism>
<evidence type="ECO:0000256" key="4">
    <source>
        <dbReference type="ARBA" id="ARBA00023080"/>
    </source>
</evidence>
<dbReference type="GO" id="GO:0046081">
    <property type="term" value="P:dUTP catabolic process"/>
    <property type="evidence" value="ECO:0007669"/>
    <property type="project" value="InterPro"/>
</dbReference>
<accession>A0A0G3BHI1</accession>
<evidence type="ECO:0000256" key="1">
    <source>
        <dbReference type="ARBA" id="ARBA00006581"/>
    </source>
</evidence>
<dbReference type="PANTHER" id="PTHR11241:SF0">
    <property type="entry name" value="DEOXYURIDINE 5'-TRIPHOSPHATE NUCLEOTIDOHYDROLASE"/>
    <property type="match status" value="1"/>
</dbReference>
<dbReference type="AlphaFoldDB" id="A0A0G3BHI1"/>
<evidence type="ECO:0000313" key="8">
    <source>
        <dbReference type="EMBL" id="AKJ28792.1"/>
    </source>
</evidence>
<dbReference type="PANTHER" id="PTHR11241">
    <property type="entry name" value="DEOXYURIDINE 5'-TRIPHOSPHATE NUCLEOTIDOHYDROLASE"/>
    <property type="match status" value="1"/>
</dbReference>